<feature type="domain" description="Inward rectifier potassium channel C-terminal" evidence="13">
    <location>
        <begin position="162"/>
        <end position="318"/>
    </location>
</feature>
<name>A0A2T7BDQ8_9BACT</name>
<evidence type="ECO:0000256" key="8">
    <source>
        <dbReference type="ARBA" id="ARBA00023065"/>
    </source>
</evidence>
<protein>
    <submittedName>
        <fullName evidence="14">Inward rectifier potassium channel Irk</fullName>
    </submittedName>
</protein>
<keyword evidence="8" id="KW-0406">Ion transport</keyword>
<evidence type="ECO:0000313" key="15">
    <source>
        <dbReference type="Proteomes" id="UP000244450"/>
    </source>
</evidence>
<organism evidence="14 15">
    <name type="scientific">Chitinophaga parva</name>
    <dbReference type="NCBI Taxonomy" id="2169414"/>
    <lineage>
        <taxon>Bacteria</taxon>
        <taxon>Pseudomonadati</taxon>
        <taxon>Bacteroidota</taxon>
        <taxon>Chitinophagia</taxon>
        <taxon>Chitinophagales</taxon>
        <taxon>Chitinophagaceae</taxon>
        <taxon>Chitinophaga</taxon>
    </lineage>
</organism>
<dbReference type="Pfam" id="PF07885">
    <property type="entry name" value="Ion_trans_2"/>
    <property type="match status" value="1"/>
</dbReference>
<accession>A0A2T7BDQ8</accession>
<dbReference type="PRINTS" id="PR01320">
    <property type="entry name" value="KIRCHANNEL"/>
</dbReference>
<dbReference type="GO" id="GO:0034702">
    <property type="term" value="C:monoatomic ion channel complex"/>
    <property type="evidence" value="ECO:0007669"/>
    <property type="project" value="UniProtKB-KW"/>
</dbReference>
<dbReference type="Proteomes" id="UP000244450">
    <property type="component" value="Unassembled WGS sequence"/>
</dbReference>
<dbReference type="RefSeq" id="WP_108688973.1">
    <property type="nucleotide sequence ID" value="NZ_QCYK01000003.1"/>
</dbReference>
<reference evidence="14 15" key="1">
    <citation type="submission" date="2018-04" db="EMBL/GenBank/DDBJ databases">
        <title>Chitinophaga fuyangensis sp. nov., isolated from soil in a chemical factory.</title>
        <authorList>
            <person name="Chen K."/>
        </authorList>
    </citation>
    <scope>NUCLEOTIDE SEQUENCE [LARGE SCALE GENOMIC DNA]</scope>
    <source>
        <strain evidence="14 15">LY-1</strain>
    </source>
</reference>
<evidence type="ECO:0000256" key="7">
    <source>
        <dbReference type="ARBA" id="ARBA00022989"/>
    </source>
</evidence>
<dbReference type="InterPro" id="IPR014756">
    <property type="entry name" value="Ig_E-set"/>
</dbReference>
<keyword evidence="6" id="KW-0630">Potassium</keyword>
<feature type="transmembrane region" description="Helical" evidence="11">
    <location>
        <begin position="131"/>
        <end position="152"/>
    </location>
</feature>
<dbReference type="PANTHER" id="PTHR11767">
    <property type="entry name" value="INWARD RECTIFIER POTASSIUM CHANNEL"/>
    <property type="match status" value="1"/>
</dbReference>
<sequence>MALLKKINPLSRQEMDTGFGVNSGDYGNRYTNKNGQVNIRKLGLTLLRRSDTFGNMLIMPIWRFVLIIVCFYLAINLVFACIYYFMGMQHLLGVIGNTPGEKFMEAFFFSAQTITTVGYGRVSPVGLATNMIASLESLMGVMSFAIVTGLMYGRFARPRAFLLFSHDALIAPYKDGAALMFRLASFKNLHHLTDTECQVTLALVVDDNGRQVNQFFPLHLERSRISSLALSWTIVHPINADSPLYGMTMKDLEAARAEILVFVRGFDDTFSNVVQQRTSYTYDEIVHGAKFQPMFTRSANHASTLLDLDKINLYDRVPVAQMADV</sequence>
<dbReference type="InterPro" id="IPR041647">
    <property type="entry name" value="IRK_C"/>
</dbReference>
<evidence type="ECO:0000256" key="11">
    <source>
        <dbReference type="SAM" id="Phobius"/>
    </source>
</evidence>
<evidence type="ECO:0000256" key="5">
    <source>
        <dbReference type="ARBA" id="ARBA00022882"/>
    </source>
</evidence>
<proteinExistence type="predicted"/>
<evidence type="ECO:0000256" key="2">
    <source>
        <dbReference type="ARBA" id="ARBA00022448"/>
    </source>
</evidence>
<keyword evidence="4 11" id="KW-0812">Transmembrane</keyword>
<dbReference type="SUPFAM" id="SSF81296">
    <property type="entry name" value="E set domains"/>
    <property type="match status" value="1"/>
</dbReference>
<comment type="caution">
    <text evidence="14">The sequence shown here is derived from an EMBL/GenBank/DDBJ whole genome shotgun (WGS) entry which is preliminary data.</text>
</comment>
<keyword evidence="5" id="KW-0851">Voltage-gated channel</keyword>
<evidence type="ECO:0000256" key="1">
    <source>
        <dbReference type="ARBA" id="ARBA00004141"/>
    </source>
</evidence>
<dbReference type="InterPro" id="IPR013099">
    <property type="entry name" value="K_chnl_dom"/>
</dbReference>
<evidence type="ECO:0000256" key="10">
    <source>
        <dbReference type="ARBA" id="ARBA00023303"/>
    </source>
</evidence>
<evidence type="ECO:0000256" key="9">
    <source>
        <dbReference type="ARBA" id="ARBA00023136"/>
    </source>
</evidence>
<keyword evidence="3" id="KW-0633">Potassium transport</keyword>
<dbReference type="GO" id="GO:0005242">
    <property type="term" value="F:inward rectifier potassium channel activity"/>
    <property type="evidence" value="ECO:0007669"/>
    <property type="project" value="InterPro"/>
</dbReference>
<dbReference type="EMBL" id="QCYK01000003">
    <property type="protein sequence ID" value="PUZ23229.1"/>
    <property type="molecule type" value="Genomic_DNA"/>
</dbReference>
<evidence type="ECO:0000313" key="14">
    <source>
        <dbReference type="EMBL" id="PUZ23229.1"/>
    </source>
</evidence>
<evidence type="ECO:0000256" key="6">
    <source>
        <dbReference type="ARBA" id="ARBA00022958"/>
    </source>
</evidence>
<keyword evidence="9 11" id="KW-0472">Membrane</keyword>
<dbReference type="GO" id="GO:0005886">
    <property type="term" value="C:plasma membrane"/>
    <property type="evidence" value="ECO:0007669"/>
    <property type="project" value="TreeGrafter"/>
</dbReference>
<feature type="transmembrane region" description="Helical" evidence="11">
    <location>
        <begin position="64"/>
        <end position="86"/>
    </location>
</feature>
<gene>
    <name evidence="14" type="ORF">DCC81_22810</name>
</gene>
<evidence type="ECO:0000259" key="13">
    <source>
        <dbReference type="Pfam" id="PF17655"/>
    </source>
</evidence>
<keyword evidence="15" id="KW-1185">Reference proteome</keyword>
<keyword evidence="7 11" id="KW-1133">Transmembrane helix</keyword>
<keyword evidence="2" id="KW-0813">Transport</keyword>
<feature type="domain" description="Potassium channel" evidence="12">
    <location>
        <begin position="74"/>
        <end position="150"/>
    </location>
</feature>
<dbReference type="InterPro" id="IPR016449">
    <property type="entry name" value="K_chnl_inward-rec_Kir"/>
</dbReference>
<dbReference type="GO" id="GO:1990573">
    <property type="term" value="P:potassium ion import across plasma membrane"/>
    <property type="evidence" value="ECO:0007669"/>
    <property type="project" value="TreeGrafter"/>
</dbReference>
<dbReference type="GO" id="GO:0034765">
    <property type="term" value="P:regulation of monoatomic ion transmembrane transport"/>
    <property type="evidence" value="ECO:0007669"/>
    <property type="project" value="TreeGrafter"/>
</dbReference>
<comment type="subcellular location">
    <subcellularLocation>
        <location evidence="1">Membrane</location>
        <topology evidence="1">Multi-pass membrane protein</topology>
    </subcellularLocation>
</comment>
<dbReference type="OrthoDB" id="9813518at2"/>
<dbReference type="AlphaFoldDB" id="A0A2T7BDQ8"/>
<evidence type="ECO:0000256" key="3">
    <source>
        <dbReference type="ARBA" id="ARBA00022538"/>
    </source>
</evidence>
<evidence type="ECO:0000259" key="12">
    <source>
        <dbReference type="Pfam" id="PF07885"/>
    </source>
</evidence>
<dbReference type="InterPro" id="IPR013518">
    <property type="entry name" value="K_chnl_inward-rec_Kir_cyto"/>
</dbReference>
<dbReference type="Gene3D" id="1.10.287.70">
    <property type="match status" value="1"/>
</dbReference>
<dbReference type="SUPFAM" id="SSF81324">
    <property type="entry name" value="Voltage-gated potassium channels"/>
    <property type="match status" value="1"/>
</dbReference>
<evidence type="ECO:0000256" key="4">
    <source>
        <dbReference type="ARBA" id="ARBA00022692"/>
    </source>
</evidence>
<dbReference type="PANTHER" id="PTHR11767:SF102">
    <property type="entry name" value="INWARDLY RECTIFYING POTASSIUM CHANNEL 1, ISOFORM F"/>
    <property type="match status" value="1"/>
</dbReference>
<dbReference type="Gene3D" id="2.60.40.1400">
    <property type="entry name" value="G protein-activated inward rectifier potassium channel 1"/>
    <property type="match status" value="1"/>
</dbReference>
<dbReference type="Pfam" id="PF17655">
    <property type="entry name" value="IRK_C"/>
    <property type="match status" value="1"/>
</dbReference>
<keyword evidence="10 14" id="KW-0407">Ion channel</keyword>